<accession>A0AAD3CG99</accession>
<evidence type="ECO:0000313" key="2">
    <source>
        <dbReference type="Proteomes" id="UP001054902"/>
    </source>
</evidence>
<keyword evidence="2" id="KW-1185">Reference proteome</keyword>
<dbReference type="AlphaFoldDB" id="A0AAD3CG99"/>
<dbReference type="Gene3D" id="3.40.50.11350">
    <property type="match status" value="1"/>
</dbReference>
<comment type="caution">
    <text evidence="1">The sequence shown here is derived from an EMBL/GenBank/DDBJ whole genome shotgun (WGS) entry which is preliminary data.</text>
</comment>
<reference evidence="1 2" key="1">
    <citation type="journal article" date="2021" name="Sci. Rep.">
        <title>The genome of the diatom Chaetoceros tenuissimus carries an ancient integrated fragment of an extant virus.</title>
        <authorList>
            <person name="Hongo Y."/>
            <person name="Kimura K."/>
            <person name="Takaki Y."/>
            <person name="Yoshida Y."/>
            <person name="Baba S."/>
            <person name="Kobayashi G."/>
            <person name="Nagasaki K."/>
            <person name="Hano T."/>
            <person name="Tomaru Y."/>
        </authorList>
    </citation>
    <scope>NUCLEOTIDE SEQUENCE [LARGE SCALE GENOMIC DNA]</scope>
    <source>
        <strain evidence="1 2">NIES-3715</strain>
    </source>
</reference>
<dbReference type="EMBL" id="BLLK01000020">
    <property type="protein sequence ID" value="GFH45099.1"/>
    <property type="molecule type" value="Genomic_DNA"/>
</dbReference>
<name>A0AAD3CG99_9STRA</name>
<dbReference type="Proteomes" id="UP001054902">
    <property type="component" value="Unassembled WGS sequence"/>
</dbReference>
<proteinExistence type="predicted"/>
<protein>
    <recommendedName>
        <fullName evidence="3">O-fucosyltransferase family protein</fullName>
    </recommendedName>
</protein>
<dbReference type="PROSITE" id="PS51257">
    <property type="entry name" value="PROKAR_LIPOPROTEIN"/>
    <property type="match status" value="1"/>
</dbReference>
<sequence length="458" mass="52905">MKLLPIFIIASTICSCVILYSSFSLISYENLVSGPNHQDSTHGSSIWTATYQQDYESKLSASLNPLAYKDAEKAFHIRQFYAGLCNQQWRFIGMIFVAMDNNYKQIIEESVRWKDTYGTDEPMETKRLWDVLHWNSYYPQLPKFSSFDESQDVELTFSTQQKVLNGTQKDSDSTSPLIFEMKEITYRDAKVYEQDSKTFGQTTHPHALGKKAKELQNKFQVFFNQLVKTKDMHSSKALAYKTILKGALKPHPFLQDIIDAKVLSLNQEKSGKGYMTIHLRIEPDMLAQRKICADVRVLTLDKILDLIYEKYPEPPIDTVLIMFSRKVMETFDKKSVDPKKEWGLYNNQLLNRKNLDMLDDLLEKGMYNGRVRVMEAGSELVQQTHHPYYSTYSAISGAIVNFFLAVESKIFIGAEISSWSSFVANTRFFRGSLDRSFFYRPTGLVQSTTEDLPHRFEC</sequence>
<organism evidence="1 2">
    <name type="scientific">Chaetoceros tenuissimus</name>
    <dbReference type="NCBI Taxonomy" id="426638"/>
    <lineage>
        <taxon>Eukaryota</taxon>
        <taxon>Sar</taxon>
        <taxon>Stramenopiles</taxon>
        <taxon>Ochrophyta</taxon>
        <taxon>Bacillariophyta</taxon>
        <taxon>Coscinodiscophyceae</taxon>
        <taxon>Chaetocerotophycidae</taxon>
        <taxon>Chaetocerotales</taxon>
        <taxon>Chaetocerotaceae</taxon>
        <taxon>Chaetoceros</taxon>
    </lineage>
</organism>
<evidence type="ECO:0000313" key="1">
    <source>
        <dbReference type="EMBL" id="GFH45099.1"/>
    </source>
</evidence>
<evidence type="ECO:0008006" key="3">
    <source>
        <dbReference type="Google" id="ProtNLM"/>
    </source>
</evidence>
<gene>
    <name evidence="1" type="ORF">CTEN210_01573</name>
</gene>